<dbReference type="AlphaFoldDB" id="A0A382ZLC6"/>
<reference evidence="2" key="1">
    <citation type="submission" date="2018-05" db="EMBL/GenBank/DDBJ databases">
        <authorList>
            <person name="Lanie J.A."/>
            <person name="Ng W.-L."/>
            <person name="Kazmierczak K.M."/>
            <person name="Andrzejewski T.M."/>
            <person name="Davidsen T.M."/>
            <person name="Wayne K.J."/>
            <person name="Tettelin H."/>
            <person name="Glass J.I."/>
            <person name="Rusch D."/>
            <person name="Podicherti R."/>
            <person name="Tsui H.-C.T."/>
            <person name="Winkler M.E."/>
        </authorList>
    </citation>
    <scope>NUCLEOTIDE SEQUENCE</scope>
</reference>
<dbReference type="Gene3D" id="1.10.150.750">
    <property type="match status" value="1"/>
</dbReference>
<dbReference type="GO" id="GO:0016787">
    <property type="term" value="F:hydrolase activity"/>
    <property type="evidence" value="ECO:0007669"/>
    <property type="project" value="UniProtKB-KW"/>
</dbReference>
<dbReference type="PANTHER" id="PTHR43316">
    <property type="entry name" value="HYDROLASE, HALOACID DELAHOGENASE-RELATED"/>
    <property type="match status" value="1"/>
</dbReference>
<name>A0A382ZLC6_9ZZZZ</name>
<gene>
    <name evidence="2" type="ORF">METZ01_LOCUS449118</name>
</gene>
<evidence type="ECO:0000256" key="1">
    <source>
        <dbReference type="ARBA" id="ARBA00022801"/>
    </source>
</evidence>
<dbReference type="EMBL" id="UINC01184849">
    <property type="protein sequence ID" value="SVD96264.1"/>
    <property type="molecule type" value="Genomic_DNA"/>
</dbReference>
<dbReference type="SUPFAM" id="SSF56784">
    <property type="entry name" value="HAD-like"/>
    <property type="match status" value="1"/>
</dbReference>
<evidence type="ECO:0000313" key="2">
    <source>
        <dbReference type="EMBL" id="SVD96264.1"/>
    </source>
</evidence>
<dbReference type="InterPro" id="IPR036412">
    <property type="entry name" value="HAD-like_sf"/>
</dbReference>
<protein>
    <recommendedName>
        <fullName evidence="3">Haloacid dehalogenase, type II</fullName>
    </recommendedName>
</protein>
<dbReference type="Gene3D" id="3.40.50.1000">
    <property type="entry name" value="HAD superfamily/HAD-like"/>
    <property type="match status" value="1"/>
</dbReference>
<feature type="non-terminal residue" evidence="2">
    <location>
        <position position="153"/>
    </location>
</feature>
<accession>A0A382ZLC6</accession>
<sequence length="153" mass="17582">MALKNVKVVLFDTFGTVADWRGSITRMGERLAQKKGIEGVDWDAFARAWRAGYKPGMARVQSGERPWTSIDVIHRERLEEILVDFRIANAYNEDEKTDFNLFWHRLDPWPDSLPGLLRLRQKYLIAPLSNGSLILLSSMAKRAGIPWDFVFSS</sequence>
<evidence type="ECO:0008006" key="3">
    <source>
        <dbReference type="Google" id="ProtNLM"/>
    </source>
</evidence>
<proteinExistence type="predicted"/>
<organism evidence="2">
    <name type="scientific">marine metagenome</name>
    <dbReference type="NCBI Taxonomy" id="408172"/>
    <lineage>
        <taxon>unclassified sequences</taxon>
        <taxon>metagenomes</taxon>
        <taxon>ecological metagenomes</taxon>
    </lineage>
</organism>
<dbReference type="InterPro" id="IPR023214">
    <property type="entry name" value="HAD_sf"/>
</dbReference>
<dbReference type="PANTHER" id="PTHR43316:SF3">
    <property type="entry name" value="HALOACID DEHALOGENASE, TYPE II (AFU_ORTHOLOGUE AFUA_2G07750)-RELATED"/>
    <property type="match status" value="1"/>
</dbReference>
<dbReference type="InterPro" id="IPR051540">
    <property type="entry name" value="S-2-haloacid_dehalogenase"/>
</dbReference>
<keyword evidence="1" id="KW-0378">Hydrolase</keyword>